<dbReference type="Gene3D" id="1.20.1250.20">
    <property type="entry name" value="MFS general substrate transporter like domains"/>
    <property type="match status" value="1"/>
</dbReference>
<evidence type="ECO:0000256" key="3">
    <source>
        <dbReference type="ARBA" id="ARBA00022692"/>
    </source>
</evidence>
<dbReference type="PANTHER" id="PTHR43791">
    <property type="entry name" value="PERMEASE-RELATED"/>
    <property type="match status" value="1"/>
</dbReference>
<feature type="transmembrane region" description="Helical" evidence="6">
    <location>
        <begin position="213"/>
        <end position="233"/>
    </location>
</feature>
<keyword evidence="5 6" id="KW-0472">Membrane</keyword>
<keyword evidence="4 6" id="KW-1133">Transmembrane helix</keyword>
<protein>
    <recommendedName>
        <fullName evidence="9">Major facilitator superfamily (MFS) profile domain-containing protein</fullName>
    </recommendedName>
</protein>
<gene>
    <name evidence="7" type="ORF">I316_03999</name>
</gene>
<evidence type="ECO:0000256" key="2">
    <source>
        <dbReference type="ARBA" id="ARBA00022448"/>
    </source>
</evidence>
<proteinExistence type="predicted"/>
<dbReference type="Pfam" id="PF07690">
    <property type="entry name" value="MFS_1"/>
    <property type="match status" value="1"/>
</dbReference>
<feature type="transmembrane region" description="Helical" evidence="6">
    <location>
        <begin position="150"/>
        <end position="171"/>
    </location>
</feature>
<dbReference type="AlphaFoldDB" id="A0A1B9GTT7"/>
<feature type="transmembrane region" description="Helical" evidence="6">
    <location>
        <begin position="183"/>
        <end position="201"/>
    </location>
</feature>
<evidence type="ECO:0000313" key="8">
    <source>
        <dbReference type="Proteomes" id="UP000092666"/>
    </source>
</evidence>
<dbReference type="EMBL" id="KV700125">
    <property type="protein sequence ID" value="OCF34484.1"/>
    <property type="molecule type" value="Genomic_DNA"/>
</dbReference>
<keyword evidence="2" id="KW-0813">Transport</keyword>
<organism evidence="7 8">
    <name type="scientific">Kwoniella heveanensis BCC8398</name>
    <dbReference type="NCBI Taxonomy" id="1296120"/>
    <lineage>
        <taxon>Eukaryota</taxon>
        <taxon>Fungi</taxon>
        <taxon>Dikarya</taxon>
        <taxon>Basidiomycota</taxon>
        <taxon>Agaricomycotina</taxon>
        <taxon>Tremellomycetes</taxon>
        <taxon>Tremellales</taxon>
        <taxon>Cryptococcaceae</taxon>
        <taxon>Kwoniella</taxon>
    </lineage>
</organism>
<dbReference type="PANTHER" id="PTHR43791:SF103">
    <property type="entry name" value="MAJOR FACILITATOR SUPERFAMILY (MFS) PROFILE DOMAIN-CONTAINING PROTEIN-RELATED"/>
    <property type="match status" value="1"/>
</dbReference>
<comment type="subcellular location">
    <subcellularLocation>
        <location evidence="1">Membrane</location>
        <topology evidence="1">Multi-pass membrane protein</topology>
    </subcellularLocation>
</comment>
<evidence type="ECO:0000256" key="4">
    <source>
        <dbReference type="ARBA" id="ARBA00022989"/>
    </source>
</evidence>
<feature type="transmembrane region" description="Helical" evidence="6">
    <location>
        <begin position="348"/>
        <end position="366"/>
    </location>
</feature>
<feature type="transmembrane region" description="Helical" evidence="6">
    <location>
        <begin position="281"/>
        <end position="304"/>
    </location>
</feature>
<accession>A0A1B9GTT7</accession>
<feature type="transmembrane region" description="Helical" evidence="6">
    <location>
        <begin position="316"/>
        <end position="336"/>
    </location>
</feature>
<feature type="transmembrane region" description="Helical" evidence="6">
    <location>
        <begin position="120"/>
        <end position="138"/>
    </location>
</feature>
<dbReference type="InterPro" id="IPR011701">
    <property type="entry name" value="MFS"/>
</dbReference>
<feature type="transmembrane region" description="Helical" evidence="6">
    <location>
        <begin position="372"/>
        <end position="393"/>
    </location>
</feature>
<dbReference type="GO" id="GO:0016020">
    <property type="term" value="C:membrane"/>
    <property type="evidence" value="ECO:0007669"/>
    <property type="project" value="UniProtKB-SubCell"/>
</dbReference>
<sequence length="499" mass="55883">MSSHETHRDIHESSLEDTKDKEAFNNENVNEIYEPIEFTEDDNRRVLRKIDLVVLPLASLVYFCQYLDKRGLSFAAIFGLKKDLHLQGQDYSWASSIFYFGTLASQFLSIKILHMFSVRVYVGATVVLWGGVMMAQAAPQNAGDLLALRFLLGLMEGSAYPAFVILISFWYRKAEHPARFAALYGADIVAQGLGGLFLYGLSSIKGSLAGWRIAMLIAGGLSIVIGLGFSYLVPTDAKNAWFLTERDRQIAVDRVALEHASAQSKEWKWDQFWDTMKDPRFYLTIIWSFCLCACTVLNFGTLILNGLGYSTFITTVLQLPACGMQLVCLGLAVLACKYYPNRRGYIQAAFAIIPLLGSILLQVLPFENKWPLAGALWLTTCNHAIVITNLSIISSNIKGHTRKTLFSSFYYVGYATGSIVGPQLYFDKEAPLYRTAMRSISGLYGAYIVTMLLFTFMCKWENARRDKLAAEGNQDAIARPATGYDNESDVKDLSFRYVL</sequence>
<dbReference type="InterPro" id="IPR036259">
    <property type="entry name" value="MFS_trans_sf"/>
</dbReference>
<reference evidence="8" key="2">
    <citation type="submission" date="2013-12" db="EMBL/GenBank/DDBJ databases">
        <title>Evolution of pathogenesis and genome organization in the Tremellales.</title>
        <authorList>
            <person name="Cuomo C."/>
            <person name="Litvintseva A."/>
            <person name="Heitman J."/>
            <person name="Chen Y."/>
            <person name="Sun S."/>
            <person name="Springer D."/>
            <person name="Dromer F."/>
            <person name="Young S."/>
            <person name="Zeng Q."/>
            <person name="Chapman S."/>
            <person name="Gujja S."/>
            <person name="Saif S."/>
            <person name="Birren B."/>
        </authorList>
    </citation>
    <scope>NUCLEOTIDE SEQUENCE [LARGE SCALE GENOMIC DNA]</scope>
    <source>
        <strain evidence="8">BCC8398</strain>
    </source>
</reference>
<dbReference type="SUPFAM" id="SSF103473">
    <property type="entry name" value="MFS general substrate transporter"/>
    <property type="match status" value="1"/>
</dbReference>
<evidence type="ECO:0000313" key="7">
    <source>
        <dbReference type="EMBL" id="OCF34484.1"/>
    </source>
</evidence>
<evidence type="ECO:0000256" key="6">
    <source>
        <dbReference type="SAM" id="Phobius"/>
    </source>
</evidence>
<keyword evidence="8" id="KW-1185">Reference proteome</keyword>
<name>A0A1B9GTT7_9TREE</name>
<dbReference type="OrthoDB" id="6730379at2759"/>
<keyword evidence="3 6" id="KW-0812">Transmembrane</keyword>
<evidence type="ECO:0008006" key="9">
    <source>
        <dbReference type="Google" id="ProtNLM"/>
    </source>
</evidence>
<feature type="transmembrane region" description="Helical" evidence="6">
    <location>
        <begin position="405"/>
        <end position="426"/>
    </location>
</feature>
<reference evidence="7 8" key="1">
    <citation type="submission" date="2013-07" db="EMBL/GenBank/DDBJ databases">
        <title>The Genome Sequence of Cryptococcus heveanensis BCC8398.</title>
        <authorList>
            <consortium name="The Broad Institute Genome Sequencing Platform"/>
            <person name="Cuomo C."/>
            <person name="Litvintseva A."/>
            <person name="Chen Y."/>
            <person name="Heitman J."/>
            <person name="Sun S."/>
            <person name="Springer D."/>
            <person name="Dromer F."/>
            <person name="Young S.K."/>
            <person name="Zeng Q."/>
            <person name="Gargeya S."/>
            <person name="Fitzgerald M."/>
            <person name="Abouelleil A."/>
            <person name="Alvarado L."/>
            <person name="Berlin A.M."/>
            <person name="Chapman S.B."/>
            <person name="Dewar J."/>
            <person name="Goldberg J."/>
            <person name="Griggs A."/>
            <person name="Gujja S."/>
            <person name="Hansen M."/>
            <person name="Howarth C."/>
            <person name="Imamovic A."/>
            <person name="Larimer J."/>
            <person name="McCowan C."/>
            <person name="Murphy C."/>
            <person name="Pearson M."/>
            <person name="Priest M."/>
            <person name="Roberts A."/>
            <person name="Saif S."/>
            <person name="Shea T."/>
            <person name="Sykes S."/>
            <person name="Wortman J."/>
            <person name="Nusbaum C."/>
            <person name="Birren B."/>
        </authorList>
    </citation>
    <scope>NUCLEOTIDE SEQUENCE [LARGE SCALE GENOMIC DNA]</scope>
    <source>
        <strain evidence="7 8">BCC8398</strain>
    </source>
</reference>
<evidence type="ECO:0000256" key="5">
    <source>
        <dbReference type="ARBA" id="ARBA00023136"/>
    </source>
</evidence>
<dbReference type="GO" id="GO:0022857">
    <property type="term" value="F:transmembrane transporter activity"/>
    <property type="evidence" value="ECO:0007669"/>
    <property type="project" value="InterPro"/>
</dbReference>
<evidence type="ECO:0000256" key="1">
    <source>
        <dbReference type="ARBA" id="ARBA00004141"/>
    </source>
</evidence>
<feature type="transmembrane region" description="Helical" evidence="6">
    <location>
        <begin position="438"/>
        <end position="458"/>
    </location>
</feature>
<dbReference type="Proteomes" id="UP000092666">
    <property type="component" value="Unassembled WGS sequence"/>
</dbReference>